<dbReference type="InterPro" id="IPR001232">
    <property type="entry name" value="SKP1-like"/>
</dbReference>
<dbReference type="InterPro" id="IPR011333">
    <property type="entry name" value="SKP1/BTB/POZ_sf"/>
</dbReference>
<dbReference type="EMBL" id="GAMC01001404">
    <property type="protein sequence ID" value="JAC05152.1"/>
    <property type="molecule type" value="mRNA"/>
</dbReference>
<dbReference type="AlphaFoldDB" id="W8CAD0"/>
<evidence type="ECO:0000256" key="2">
    <source>
        <dbReference type="ARBA" id="ARBA00022786"/>
    </source>
</evidence>
<dbReference type="InterPro" id="IPR016897">
    <property type="entry name" value="SKP1"/>
</dbReference>
<keyword evidence="2" id="KW-0833">Ubl conjugation pathway</keyword>
<reference evidence="4" key="1">
    <citation type="submission" date="2013-07" db="EMBL/GenBank/DDBJ databases">
        <authorList>
            <person name="Geib S."/>
        </authorList>
    </citation>
    <scope>NUCLEOTIDE SEQUENCE</scope>
</reference>
<dbReference type="SUPFAM" id="SSF54695">
    <property type="entry name" value="POZ domain"/>
    <property type="match status" value="1"/>
</dbReference>
<dbReference type="InterPro" id="IPR016073">
    <property type="entry name" value="Skp1_comp_POZ"/>
</dbReference>
<dbReference type="GO" id="GO:0006511">
    <property type="term" value="P:ubiquitin-dependent protein catabolic process"/>
    <property type="evidence" value="ECO:0007669"/>
    <property type="project" value="InterPro"/>
</dbReference>
<proteinExistence type="evidence at transcript level"/>
<protein>
    <submittedName>
        <fullName evidence="4">SKP1-like protein 1A</fullName>
    </submittedName>
</protein>
<name>W8CAD0_CERCA</name>
<dbReference type="SMART" id="SM00512">
    <property type="entry name" value="Skp1"/>
    <property type="match status" value="1"/>
</dbReference>
<organism evidence="4">
    <name type="scientific">Ceratitis capitata</name>
    <name type="common">Mediterranean fruit fly</name>
    <name type="synonym">Tephritis capitata</name>
    <dbReference type="NCBI Taxonomy" id="7213"/>
    <lineage>
        <taxon>Eukaryota</taxon>
        <taxon>Metazoa</taxon>
        <taxon>Ecdysozoa</taxon>
        <taxon>Arthropoda</taxon>
        <taxon>Hexapoda</taxon>
        <taxon>Insecta</taxon>
        <taxon>Pterygota</taxon>
        <taxon>Neoptera</taxon>
        <taxon>Endopterygota</taxon>
        <taxon>Diptera</taxon>
        <taxon>Brachycera</taxon>
        <taxon>Muscomorpha</taxon>
        <taxon>Tephritoidea</taxon>
        <taxon>Tephritidae</taxon>
        <taxon>Ceratitis</taxon>
        <taxon>Ceratitis</taxon>
    </lineage>
</organism>
<dbReference type="Pfam" id="PF03931">
    <property type="entry name" value="Skp1_POZ"/>
    <property type="match status" value="1"/>
</dbReference>
<evidence type="ECO:0000256" key="1">
    <source>
        <dbReference type="ARBA" id="ARBA00009993"/>
    </source>
</evidence>
<dbReference type="Gene3D" id="3.30.710.10">
    <property type="entry name" value="Potassium Channel Kv1.1, Chain A"/>
    <property type="match status" value="1"/>
</dbReference>
<dbReference type="InterPro" id="IPR036296">
    <property type="entry name" value="SKP1-like_dim_sf"/>
</dbReference>
<dbReference type="OrthoDB" id="2342932at2759"/>
<comment type="similarity">
    <text evidence="1">Belongs to the SKP1 family.</text>
</comment>
<reference evidence="4" key="2">
    <citation type="journal article" date="2014" name="BMC Genomics">
        <title>A genomic perspective to assessing quality of mass-reared SIT flies used in Mediterranean fruit fly (Ceratitis capitata) eradication in California.</title>
        <authorList>
            <person name="Calla B."/>
            <person name="Hall B."/>
            <person name="Hou S."/>
            <person name="Geib S.M."/>
        </authorList>
    </citation>
    <scope>NUCLEOTIDE SEQUENCE</scope>
</reference>
<feature type="domain" description="SKP1 component POZ" evidence="3">
    <location>
        <begin position="34"/>
        <end position="87"/>
    </location>
</feature>
<feature type="non-terminal residue" evidence="4">
    <location>
        <position position="1"/>
    </location>
</feature>
<evidence type="ECO:0000313" key="4">
    <source>
        <dbReference type="EMBL" id="JAC05152.1"/>
    </source>
</evidence>
<accession>W8CAD0</accession>
<gene>
    <name evidence="4" type="primary">SKP1A</name>
</gene>
<evidence type="ECO:0000259" key="3">
    <source>
        <dbReference type="Pfam" id="PF03931"/>
    </source>
</evidence>
<dbReference type="SUPFAM" id="SSF81382">
    <property type="entry name" value="Skp1 dimerisation domain-like"/>
    <property type="match status" value="1"/>
</dbReference>
<sequence length="163" mass="19182">IHCVYILLKNIRKNIYSLSYYFFQNKMSLNDLLIRTKDGEILETRDKLFEKSHVIQEAKKLTDKDGCISLNKITSNILRRVIIWAEKCEVESYDLDNDEREKWINDFLDVDNETLFQIISAADELHQKDLVNRATSKIANELNDKSAPEIAKYFNLRSKNVHI</sequence>
<dbReference type="PANTHER" id="PTHR11165">
    <property type="entry name" value="SKP1"/>
    <property type="match status" value="1"/>
</dbReference>